<protein>
    <submittedName>
        <fullName evidence="2">Mobilisation protein (MobC)</fullName>
    </submittedName>
</protein>
<dbReference type="EMBL" id="FZOQ01000019">
    <property type="protein sequence ID" value="SNS98403.1"/>
    <property type="molecule type" value="Genomic_DNA"/>
</dbReference>
<evidence type="ECO:0000313" key="3">
    <source>
        <dbReference type="Proteomes" id="UP000198432"/>
    </source>
</evidence>
<feature type="region of interest" description="Disordered" evidence="1">
    <location>
        <begin position="1"/>
        <end position="26"/>
    </location>
</feature>
<gene>
    <name evidence="2" type="ORF">SAMN06296052_11967</name>
</gene>
<accession>A0A239IZF2</accession>
<dbReference type="OrthoDB" id="681025at2"/>
<dbReference type="AlphaFoldDB" id="A0A239IZF2"/>
<evidence type="ECO:0000313" key="2">
    <source>
        <dbReference type="EMBL" id="SNS98403.1"/>
    </source>
</evidence>
<reference evidence="3" key="1">
    <citation type="submission" date="2017-06" db="EMBL/GenBank/DDBJ databases">
        <authorList>
            <person name="Varghese N."/>
            <person name="Submissions S."/>
        </authorList>
    </citation>
    <scope>NUCLEOTIDE SEQUENCE [LARGE SCALE GENOMIC DNA]</scope>
    <source>
        <strain evidence="3">NKM1</strain>
    </source>
</reference>
<dbReference type="Proteomes" id="UP000198432">
    <property type="component" value="Unassembled WGS sequence"/>
</dbReference>
<dbReference type="InterPro" id="IPR053842">
    <property type="entry name" value="NikA-like"/>
</dbReference>
<evidence type="ECO:0000256" key="1">
    <source>
        <dbReference type="SAM" id="MobiDB-lite"/>
    </source>
</evidence>
<proteinExistence type="predicted"/>
<organism evidence="2 3">
    <name type="scientific">Pontibacter ummariensis</name>
    <dbReference type="NCBI Taxonomy" id="1610492"/>
    <lineage>
        <taxon>Bacteria</taxon>
        <taxon>Pseudomonadati</taxon>
        <taxon>Bacteroidota</taxon>
        <taxon>Cytophagia</taxon>
        <taxon>Cytophagales</taxon>
        <taxon>Hymenobacteraceae</taxon>
        <taxon>Pontibacter</taxon>
    </lineage>
</organism>
<name>A0A239IZF2_9BACT</name>
<keyword evidence="3" id="KW-1185">Reference proteome</keyword>
<dbReference type="RefSeq" id="WP_089320687.1">
    <property type="nucleotide sequence ID" value="NZ_FZOQ01000019.1"/>
</dbReference>
<dbReference type="Pfam" id="PF21983">
    <property type="entry name" value="NikA-like"/>
    <property type="match status" value="1"/>
</dbReference>
<sequence>MEEEKQAGNWKPKGGRPKVRDEERRDQTFKIRLNAGERKELDEQAAAAGYQDLSTFMRVKLFSQNGAAVHNPKELFHAIDKTGAALNKIGANINQIARYVHYLEKNNMVSEQVLAEYNQQCQQLIKVEDEYVKAIRAYLRTTR</sequence>